<feature type="non-terminal residue" evidence="1">
    <location>
        <position position="465"/>
    </location>
</feature>
<dbReference type="InterPro" id="IPR044929">
    <property type="entry name" value="DNA/RNA_non-sp_Endonuclease_sf"/>
</dbReference>
<dbReference type="EMBL" id="OV170229">
    <property type="protein sequence ID" value="CAH0731645.1"/>
    <property type="molecule type" value="Genomic_DNA"/>
</dbReference>
<dbReference type="OrthoDB" id="6606584at2759"/>
<proteinExistence type="predicted"/>
<gene>
    <name evidence="1" type="ORF">BINO364_LOCUS16454</name>
</gene>
<protein>
    <submittedName>
        <fullName evidence="1">Uncharacterized protein</fullName>
    </submittedName>
</protein>
<name>A0A8J9VQJ2_9NEOP</name>
<evidence type="ECO:0000313" key="1">
    <source>
        <dbReference type="EMBL" id="CAH0731645.1"/>
    </source>
</evidence>
<keyword evidence="2" id="KW-1185">Reference proteome</keyword>
<dbReference type="AlphaFoldDB" id="A0A8J9VQJ2"/>
<evidence type="ECO:0000313" key="2">
    <source>
        <dbReference type="Proteomes" id="UP000838878"/>
    </source>
</evidence>
<sequence length="465" mass="52761">MENASPPLLRSASSARQLWTIAIFLHLHILIAADPQLRYQQFTKLGYTLDENKPCLFDCVDGRCRAGVSRELVPCRDSGELAPTFHTIRESSHEYCLSNCGKFGTDYEWCYVDSYDKWDYCSSVTENKMIIDRSFTYDGKACSDECTYRGYHYLWCNTFDRSYSWGKCDPGVFSYVQAYTARGTPCWGRCEKHTSGELSKHAYNVCESSADITEGCAPPALPIAQLNHMLSCLPETNQCPAIPRRRRRNVPPTYSELPRRSRRNVTFTQCVDGLTNNLARIPIMSTTILANPNNPIFSYTMIPAAYTGRAALPVVVRARITPATIRTGPRRDMPSAVTNNLDAMGMIRVGVNRDEAGHLIGSQLGGVETIYNVAPQTRRLNRGEGRFKDYPRWRPSVWYIRDENIRSFIDRTNGTADLTVTVRYDLTRSFRPIGFHVSEVLRNPDGSVAYECPDFYYSNDPDHVE</sequence>
<accession>A0A8J9VQJ2</accession>
<dbReference type="Gene3D" id="3.40.570.10">
    <property type="entry name" value="Extracellular Endonuclease, subunit A"/>
    <property type="match status" value="1"/>
</dbReference>
<organism evidence="1 2">
    <name type="scientific">Brenthis ino</name>
    <name type="common">lesser marbled fritillary</name>
    <dbReference type="NCBI Taxonomy" id="405034"/>
    <lineage>
        <taxon>Eukaryota</taxon>
        <taxon>Metazoa</taxon>
        <taxon>Ecdysozoa</taxon>
        <taxon>Arthropoda</taxon>
        <taxon>Hexapoda</taxon>
        <taxon>Insecta</taxon>
        <taxon>Pterygota</taxon>
        <taxon>Neoptera</taxon>
        <taxon>Endopterygota</taxon>
        <taxon>Lepidoptera</taxon>
        <taxon>Glossata</taxon>
        <taxon>Ditrysia</taxon>
        <taxon>Papilionoidea</taxon>
        <taxon>Nymphalidae</taxon>
        <taxon>Heliconiinae</taxon>
        <taxon>Argynnini</taxon>
        <taxon>Brenthis</taxon>
    </lineage>
</organism>
<reference evidence="1" key="1">
    <citation type="submission" date="2021-12" db="EMBL/GenBank/DDBJ databases">
        <authorList>
            <person name="Martin H S."/>
        </authorList>
    </citation>
    <scope>NUCLEOTIDE SEQUENCE</scope>
</reference>
<dbReference type="Proteomes" id="UP000838878">
    <property type="component" value="Chromosome 9"/>
</dbReference>